<dbReference type="PANTHER" id="PTHR21184">
    <property type="entry name" value="MENORIN (DENDRITIC BRANCHING PROTEIN)"/>
    <property type="match status" value="1"/>
</dbReference>
<feature type="region of interest" description="Disordered" evidence="3">
    <location>
        <begin position="198"/>
        <end position="234"/>
    </location>
</feature>
<evidence type="ECO:0000256" key="3">
    <source>
        <dbReference type="SAM" id="MobiDB-lite"/>
    </source>
</evidence>
<evidence type="ECO:0000313" key="6">
    <source>
        <dbReference type="Proteomes" id="UP000186817"/>
    </source>
</evidence>
<dbReference type="Proteomes" id="UP000186817">
    <property type="component" value="Unassembled WGS sequence"/>
</dbReference>
<comment type="caution">
    <text evidence="5">The sequence shown here is derived from an EMBL/GenBank/DDBJ whole genome shotgun (WGS) entry which is preliminary data.</text>
</comment>
<dbReference type="SUPFAM" id="SSF47473">
    <property type="entry name" value="EF-hand"/>
    <property type="match status" value="3"/>
</dbReference>
<evidence type="ECO:0000259" key="4">
    <source>
        <dbReference type="PROSITE" id="PS50222"/>
    </source>
</evidence>
<feature type="compositionally biased region" description="Acidic residues" evidence="3">
    <location>
        <begin position="198"/>
        <end position="222"/>
    </location>
</feature>
<keyword evidence="6" id="KW-1185">Reference proteome</keyword>
<sequence length="1492" mass="165554">MRKAPEPSSESGEQKTLKGPHVLVHCWQISVHSRDKRAAAMPGQPGTVPGIPVPQTAAPPVRPLPSPSKEEQPQSIFGEVVASTSYPNEAADYFGELFAHRLRWAHAVNSQRMLSTALVSNSHFLEADVSAGPLVEQKPDLAKGAGGSGGSRVAVTETSVMTSAGLPVIMAHYPTQRSSDLCFELFIGAVLKHNAQIDGEEDEPAEASTEIPEDPSQEDAEDQGPVRRPQRSPFSAPVLHDHLLEDAPERSSSTTALEASSLVRHGTSAGQEAAAFAVDLHRELETLDHNQMMMACIGARRGGSRLVRHTSKKGVKLDFKVFECVEPALRHLQSIDAAKKLGGHLWLNADVFAGPGYPERFLSPIDARRFVQLCAELVPDAVLSLSWGSSILSASRHYTMDMVNRMIELCMSPIVPRSMLSPTSRAEDLVAEQEIAAEPIKQEQDAAGPSLVPEGKGKGPLDGDEEIYCLTPAASCQHITFAVAAEYALYSSPNLLKLLDAVPGSSLTIFSGMGSLGIPPRTIQDLLTTYGITRLELPVTLASSNFPACYSMQSMHEILRRERHSLFLPERCLRLIFFDLHVATPVAFQILTSQCMLASSRMVGEPFRPISPQTEWQAGAVGKTVPTTGIRQCSLPNSHEPVHVPNPSSPPEQAGRYGGHVLLAIALPGELASSRMVGEPFRPISPQTEWQGSTLADLARSSKRASRFPDKNGRLPTPAYKKRTGPAIELLGDSFATIDEEDSSSDSSFGDQDEEAFPMPRGPRRLSKFSRHSVDEQMKKKTQSLLPDIHLVLERLRSGAEGLSESELERFNVAFFRFKDPDGPEMHKDELPQVLEFLGFPLPDPATCREIADGCAEYETLEKADFITFMERYLDWELQRYKDIFSSYDDDGSGFLDTTELMTFIASLGFTPLRSMVKEALNLVDLDRNGLLDFEEVVLLMHCYRHTEGFTLDELQTLSAIFTDVIEQVARRREGSNVLPADMLGDVLVQFFGPAQAAKASELQQDCIARAAKRENATSADYGKKFSLGLGFHEAVLWARRLRDKEFVAYREAFQKFDEDGSNSIDMDELQKVIKTLGYTMTKSTIMEIKQIAFARTDLEDVCSKTSAEVLDSESMDYDSFVHFMLMLQQSDGFSRAEIQEIKATFKKFDEDGSGDIDVCELSDMLRFQGHHTSIDEVRRLHARVDFNGSGALDLAEFVRFMRLHREEMLESVRQAFDTLKDLSSGLLSPERIPFAIAKLEFAAEDRRIAVEPYLPGVALDFDGFVMLCDKIREAQVAADRKRAGFCDRDIEHFWGLFASFDTKNNGVLTTEECTNLLSTLGFHVRTVEEQQDLKRLLQQARNIAEAAGVDTRGDNASVNFYVLLQLLQALFVNHERDAEAELTQVAEEADFSMSEVTEFLDIFTSYWAEEQAPGEAENPNNRLMKKSITRSSVYKLLRAMGIRLDPTLKDTLDKQVAHLSGERLEFHGFLRLMRWMVEVNFAQINNGGNAT</sequence>
<comment type="similarity">
    <text evidence="2">Belongs to the menorin family.</text>
</comment>
<evidence type="ECO:0000256" key="2">
    <source>
        <dbReference type="ARBA" id="ARBA00044953"/>
    </source>
</evidence>
<dbReference type="PROSITE" id="PS50222">
    <property type="entry name" value="EF_HAND_2"/>
    <property type="match status" value="6"/>
</dbReference>
<accession>A0A1Q9DM68</accession>
<reference evidence="5 6" key="1">
    <citation type="submission" date="2016-02" db="EMBL/GenBank/DDBJ databases">
        <title>Genome analysis of coral dinoflagellate symbionts highlights evolutionary adaptations to a symbiotic lifestyle.</title>
        <authorList>
            <person name="Aranda M."/>
            <person name="Li Y."/>
            <person name="Liew Y.J."/>
            <person name="Baumgarten S."/>
            <person name="Simakov O."/>
            <person name="Wilson M."/>
            <person name="Piel J."/>
            <person name="Ashoor H."/>
            <person name="Bougouffa S."/>
            <person name="Bajic V.B."/>
            <person name="Ryu T."/>
            <person name="Ravasi T."/>
            <person name="Bayer T."/>
            <person name="Micklem G."/>
            <person name="Kim H."/>
            <person name="Bhak J."/>
            <person name="Lajeunesse T.C."/>
            <person name="Voolstra C.R."/>
        </authorList>
    </citation>
    <scope>NUCLEOTIDE SEQUENCE [LARGE SCALE GENOMIC DNA]</scope>
    <source>
        <strain evidence="5 6">CCMP2467</strain>
    </source>
</reference>
<name>A0A1Q9DM68_SYMMI</name>
<feature type="domain" description="EF-hand" evidence="4">
    <location>
        <begin position="876"/>
        <end position="911"/>
    </location>
</feature>
<feature type="domain" description="EF-hand" evidence="4">
    <location>
        <begin position="1173"/>
        <end position="1208"/>
    </location>
</feature>
<dbReference type="PROSITE" id="PS00018">
    <property type="entry name" value="EF_HAND_1"/>
    <property type="match status" value="5"/>
</dbReference>
<dbReference type="InterPro" id="IPR018247">
    <property type="entry name" value="EF_Hand_1_Ca_BS"/>
</dbReference>
<dbReference type="GO" id="GO:0005509">
    <property type="term" value="F:calcium ion binding"/>
    <property type="evidence" value="ECO:0007669"/>
    <property type="project" value="InterPro"/>
</dbReference>
<feature type="domain" description="EF-hand" evidence="4">
    <location>
        <begin position="1289"/>
        <end position="1324"/>
    </location>
</feature>
<dbReference type="InterPro" id="IPR019356">
    <property type="entry name" value="Menorin_dom"/>
</dbReference>
<evidence type="ECO:0000313" key="5">
    <source>
        <dbReference type="EMBL" id="OLP96271.1"/>
    </source>
</evidence>
<dbReference type="GO" id="GO:0005615">
    <property type="term" value="C:extracellular space"/>
    <property type="evidence" value="ECO:0007669"/>
    <property type="project" value="TreeGrafter"/>
</dbReference>
<feature type="region of interest" description="Disordered" evidence="3">
    <location>
        <begin position="38"/>
        <end position="73"/>
    </location>
</feature>
<feature type="domain" description="EF-hand" evidence="4">
    <location>
        <begin position="1137"/>
        <end position="1172"/>
    </location>
</feature>
<evidence type="ECO:0000256" key="1">
    <source>
        <dbReference type="ARBA" id="ARBA00022837"/>
    </source>
</evidence>
<proteinExistence type="inferred from homology"/>
<dbReference type="SMART" id="SM00054">
    <property type="entry name" value="EFh"/>
    <property type="match status" value="6"/>
</dbReference>
<dbReference type="Gene3D" id="1.10.238.10">
    <property type="entry name" value="EF-hand"/>
    <property type="match status" value="4"/>
</dbReference>
<keyword evidence="1" id="KW-0106">Calcium</keyword>
<dbReference type="PANTHER" id="PTHR21184:SF6">
    <property type="entry name" value="CONSERVED PLASMA MEMBRANE PROTEIN"/>
    <property type="match status" value="1"/>
</dbReference>
<dbReference type="Pfam" id="PF13499">
    <property type="entry name" value="EF-hand_7"/>
    <property type="match status" value="2"/>
</dbReference>
<feature type="domain" description="EF-hand" evidence="4">
    <location>
        <begin position="912"/>
        <end position="947"/>
    </location>
</feature>
<dbReference type="Pfam" id="PF10223">
    <property type="entry name" value="Menorin_N"/>
    <property type="match status" value="1"/>
</dbReference>
<dbReference type="CDD" id="cd00051">
    <property type="entry name" value="EFh"/>
    <property type="match status" value="2"/>
</dbReference>
<dbReference type="EMBL" id="LSRX01000474">
    <property type="protein sequence ID" value="OLP96271.1"/>
    <property type="molecule type" value="Genomic_DNA"/>
</dbReference>
<dbReference type="InterPro" id="IPR011992">
    <property type="entry name" value="EF-hand-dom_pair"/>
</dbReference>
<feature type="domain" description="EF-hand" evidence="4">
    <location>
        <begin position="1045"/>
        <end position="1080"/>
    </location>
</feature>
<feature type="region of interest" description="Disordered" evidence="3">
    <location>
        <begin position="739"/>
        <end position="766"/>
    </location>
</feature>
<dbReference type="Pfam" id="PF13405">
    <property type="entry name" value="EF-hand_6"/>
    <property type="match status" value="1"/>
</dbReference>
<feature type="region of interest" description="Disordered" evidence="3">
    <location>
        <begin position="701"/>
        <end position="721"/>
    </location>
</feature>
<protein>
    <submittedName>
        <fullName evidence="5">Calcium-binding protein 1</fullName>
    </submittedName>
</protein>
<dbReference type="OrthoDB" id="186625at2759"/>
<gene>
    <name evidence="5" type="primary">Cabp1</name>
    <name evidence="5" type="ORF">AK812_SmicGene21516</name>
</gene>
<organism evidence="5 6">
    <name type="scientific">Symbiodinium microadriaticum</name>
    <name type="common">Dinoflagellate</name>
    <name type="synonym">Zooxanthella microadriatica</name>
    <dbReference type="NCBI Taxonomy" id="2951"/>
    <lineage>
        <taxon>Eukaryota</taxon>
        <taxon>Sar</taxon>
        <taxon>Alveolata</taxon>
        <taxon>Dinophyceae</taxon>
        <taxon>Suessiales</taxon>
        <taxon>Symbiodiniaceae</taxon>
        <taxon>Symbiodinium</taxon>
    </lineage>
</organism>
<dbReference type="InterPro" id="IPR002048">
    <property type="entry name" value="EF_hand_dom"/>
</dbReference>